<keyword evidence="2 6" id="KW-0812">Transmembrane</keyword>
<evidence type="ECO:0000313" key="8">
    <source>
        <dbReference type="Proteomes" id="UP001580430"/>
    </source>
</evidence>
<protein>
    <submittedName>
        <fullName evidence="7">Phage holin family protein</fullName>
    </submittedName>
</protein>
<evidence type="ECO:0000256" key="1">
    <source>
        <dbReference type="ARBA" id="ARBA00004141"/>
    </source>
</evidence>
<organism evidence="7 8">
    <name type="scientific">Paenibacillus medicaginis</name>
    <dbReference type="NCBI Taxonomy" id="1470560"/>
    <lineage>
        <taxon>Bacteria</taxon>
        <taxon>Bacillati</taxon>
        <taxon>Bacillota</taxon>
        <taxon>Bacilli</taxon>
        <taxon>Bacillales</taxon>
        <taxon>Paenibacillaceae</taxon>
        <taxon>Paenibacillus</taxon>
    </lineage>
</organism>
<keyword evidence="4 6" id="KW-0472">Membrane</keyword>
<feature type="transmembrane region" description="Helical" evidence="6">
    <location>
        <begin position="118"/>
        <end position="135"/>
    </location>
</feature>
<sequence>MKEEFYEICLGAYEYLIKVVEYVKLVWVLLYTFISYILFPNESYIPPTLSLLGALVMDVFTKYYAISKQNGGFKHAVKTRKITSNSFWKGTKKKLVSMLVIMICCGLLIRFTPFLPEIAVTVTIVCYGFMFLREIQSIAENMIDAGHDDMVWFLNLLKRKKKQFIDENGIDEQPTEEINKQEE</sequence>
<dbReference type="Pfam" id="PF05105">
    <property type="entry name" value="Phage_holin_4_1"/>
    <property type="match status" value="1"/>
</dbReference>
<proteinExistence type="inferred from homology"/>
<dbReference type="EMBL" id="JBHIRY010000001">
    <property type="protein sequence ID" value="MFB5759122.1"/>
    <property type="molecule type" value="Genomic_DNA"/>
</dbReference>
<gene>
    <name evidence="7" type="ORF">ACE5LO_01815</name>
</gene>
<dbReference type="InterPro" id="IPR006480">
    <property type="entry name" value="Phage_holin_4_1"/>
</dbReference>
<dbReference type="RefSeq" id="WP_375518374.1">
    <property type="nucleotide sequence ID" value="NZ_JBHIRY010000001.1"/>
</dbReference>
<accession>A0ABV5BV17</accession>
<name>A0ABV5BV17_9BACL</name>
<feature type="transmembrane region" description="Helical" evidence="6">
    <location>
        <begin position="45"/>
        <end position="65"/>
    </location>
</feature>
<feature type="transmembrane region" description="Helical" evidence="6">
    <location>
        <begin position="95"/>
        <end position="112"/>
    </location>
</feature>
<evidence type="ECO:0000256" key="6">
    <source>
        <dbReference type="SAM" id="Phobius"/>
    </source>
</evidence>
<comment type="subcellular location">
    <subcellularLocation>
        <location evidence="1">Membrane</location>
        <topology evidence="1">Multi-pass membrane protein</topology>
    </subcellularLocation>
</comment>
<reference evidence="7 8" key="1">
    <citation type="submission" date="2024-09" db="EMBL/GenBank/DDBJ databases">
        <title>Paenibacillus zeirhizospherea sp. nov., isolated from surface of the maize (Zea mays) roots in a horticulture field, Hungary.</title>
        <authorList>
            <person name="Marton D."/>
            <person name="Farkas M."/>
            <person name="Bedics A."/>
            <person name="Toth E."/>
            <person name="Tancsics A."/>
            <person name="Boka K."/>
            <person name="Marati G."/>
            <person name="Kriszt B."/>
            <person name="Cserhati M."/>
        </authorList>
    </citation>
    <scope>NUCLEOTIDE SEQUENCE [LARGE SCALE GENOMIC DNA]</scope>
    <source>
        <strain evidence="7 8">JCM 18446</strain>
    </source>
</reference>
<dbReference type="Proteomes" id="UP001580430">
    <property type="component" value="Unassembled WGS sequence"/>
</dbReference>
<evidence type="ECO:0000256" key="2">
    <source>
        <dbReference type="ARBA" id="ARBA00022692"/>
    </source>
</evidence>
<feature type="transmembrane region" description="Helical" evidence="6">
    <location>
        <begin position="21"/>
        <end position="39"/>
    </location>
</feature>
<evidence type="ECO:0000313" key="7">
    <source>
        <dbReference type="EMBL" id="MFB5759122.1"/>
    </source>
</evidence>
<keyword evidence="3 6" id="KW-1133">Transmembrane helix</keyword>
<keyword evidence="8" id="KW-1185">Reference proteome</keyword>
<evidence type="ECO:0000256" key="4">
    <source>
        <dbReference type="ARBA" id="ARBA00023136"/>
    </source>
</evidence>
<evidence type="ECO:0000256" key="3">
    <source>
        <dbReference type="ARBA" id="ARBA00022989"/>
    </source>
</evidence>
<comment type="similarity">
    <text evidence="5">Belongs to the bacteriophage holin family. Cp-1 holin subfamily.</text>
</comment>
<evidence type="ECO:0000256" key="5">
    <source>
        <dbReference type="ARBA" id="ARBA00023600"/>
    </source>
</evidence>
<comment type="caution">
    <text evidence="7">The sequence shown here is derived from an EMBL/GenBank/DDBJ whole genome shotgun (WGS) entry which is preliminary data.</text>
</comment>